<feature type="chain" id="PRO_5007157026" description="peptidylprolyl isomerase" evidence="4">
    <location>
        <begin position="23"/>
        <end position="339"/>
    </location>
</feature>
<keyword evidence="7" id="KW-1185">Reference proteome</keyword>
<reference evidence="6 7" key="1">
    <citation type="submission" date="2015-10" db="EMBL/GenBank/DDBJ databases">
        <title>Draft genome sequence of Novosphingobium fuchskuhlense DSM 25065 isolated from a surface water sample of the southwest basin of Lake Grosse Fuchskuhle.</title>
        <authorList>
            <person name="Ruckert C."/>
            <person name="Winkler A."/>
            <person name="Glaeser J."/>
            <person name="Grossart H.-P."/>
            <person name="Kalinowski J."/>
            <person name="Glaeser S."/>
        </authorList>
    </citation>
    <scope>NUCLEOTIDE SEQUENCE [LARGE SCALE GENOMIC DNA]</scope>
    <source>
        <strain evidence="6 7">FNE08-7</strain>
    </source>
</reference>
<dbReference type="OrthoDB" id="9807797at2"/>
<dbReference type="Proteomes" id="UP000058012">
    <property type="component" value="Unassembled WGS sequence"/>
</dbReference>
<proteinExistence type="predicted"/>
<gene>
    <name evidence="6" type="ORF">AQZ52_09710</name>
</gene>
<name>A0A117UW44_9SPHN</name>
<evidence type="ECO:0000256" key="1">
    <source>
        <dbReference type="ARBA" id="ARBA00013194"/>
    </source>
</evidence>
<protein>
    <recommendedName>
        <fullName evidence="1">peptidylprolyl isomerase</fullName>
        <ecNumber evidence="1">5.2.1.8</ecNumber>
    </recommendedName>
</protein>
<keyword evidence="2" id="KW-0697">Rotamase</keyword>
<dbReference type="InterPro" id="IPR044665">
    <property type="entry name" value="E_coli_cyclophilin_A-like"/>
</dbReference>
<evidence type="ECO:0000259" key="5">
    <source>
        <dbReference type="Pfam" id="PF00160"/>
    </source>
</evidence>
<dbReference type="STRING" id="1117702.AQZ52_09710"/>
<dbReference type="Gene3D" id="2.40.100.10">
    <property type="entry name" value="Cyclophilin-like"/>
    <property type="match status" value="1"/>
</dbReference>
<dbReference type="InterPro" id="IPR029000">
    <property type="entry name" value="Cyclophilin-like_dom_sf"/>
</dbReference>
<dbReference type="InterPro" id="IPR002130">
    <property type="entry name" value="Cyclophilin-type_PPIase_dom"/>
</dbReference>
<dbReference type="PROSITE" id="PS51257">
    <property type="entry name" value="PROKAR_LIPOPROTEIN"/>
    <property type="match status" value="1"/>
</dbReference>
<evidence type="ECO:0000256" key="2">
    <source>
        <dbReference type="ARBA" id="ARBA00023110"/>
    </source>
</evidence>
<dbReference type="AlphaFoldDB" id="A0A117UW44"/>
<accession>A0A117UW44</accession>
<sequence length="339" mass="35998">MKHPLLLSVALLASCNAAPAPAPTPAASPSAAPAKNSALAPTEIVAAAPASDWAAIAPSDLLVMDLAPDAKGAARQVVIQLLPAPFSQGWIGNIRALAGAKWWDGTAVNRVQDGYVVQWGDPDGEDKAKAKPLPPGLKVVPQEEYEQPLAPRVELKVMKSFEQQQSSGEFGSPPVFHDAPGQAQVFLAGFPVGMGDNRKSQSMWAMHCYGTVGVGRDYPPDTGSGAELYAVIGQAPRQLDRNIAVVGRVIEGMEHLSSLPRGTGDIGFYKTAEERTPILSIRIGSEVPGLPRYQYLSTESASFARYADARANRRDSFYIRPAGGVDICNVPVPVRRVPG</sequence>
<dbReference type="GO" id="GO:0003755">
    <property type="term" value="F:peptidyl-prolyl cis-trans isomerase activity"/>
    <property type="evidence" value="ECO:0007669"/>
    <property type="project" value="UniProtKB-KW"/>
</dbReference>
<dbReference type="EC" id="5.2.1.8" evidence="1"/>
<feature type="domain" description="PPIase cyclophilin-type" evidence="5">
    <location>
        <begin position="92"/>
        <end position="264"/>
    </location>
</feature>
<evidence type="ECO:0000313" key="7">
    <source>
        <dbReference type="Proteomes" id="UP000058012"/>
    </source>
</evidence>
<keyword evidence="3 6" id="KW-0413">Isomerase</keyword>
<evidence type="ECO:0000256" key="4">
    <source>
        <dbReference type="SAM" id="SignalP"/>
    </source>
</evidence>
<organism evidence="6 7">
    <name type="scientific">Novosphingobium fuchskuhlense</name>
    <dbReference type="NCBI Taxonomy" id="1117702"/>
    <lineage>
        <taxon>Bacteria</taxon>
        <taxon>Pseudomonadati</taxon>
        <taxon>Pseudomonadota</taxon>
        <taxon>Alphaproteobacteria</taxon>
        <taxon>Sphingomonadales</taxon>
        <taxon>Sphingomonadaceae</taxon>
        <taxon>Novosphingobium</taxon>
    </lineage>
</organism>
<comment type="caution">
    <text evidence="6">The sequence shown here is derived from an EMBL/GenBank/DDBJ whole genome shotgun (WGS) entry which is preliminary data.</text>
</comment>
<evidence type="ECO:0000256" key="3">
    <source>
        <dbReference type="ARBA" id="ARBA00023235"/>
    </source>
</evidence>
<keyword evidence="4" id="KW-0732">Signal</keyword>
<dbReference type="RefSeq" id="WP_067909828.1">
    <property type="nucleotide sequence ID" value="NZ_KQ954244.1"/>
</dbReference>
<dbReference type="PANTHER" id="PTHR43246">
    <property type="entry name" value="PEPTIDYL-PROLYL CIS-TRANS ISOMERASE CYP38, CHLOROPLASTIC"/>
    <property type="match status" value="1"/>
</dbReference>
<dbReference type="EMBL" id="LLZS01000006">
    <property type="protein sequence ID" value="KUR71908.1"/>
    <property type="molecule type" value="Genomic_DNA"/>
</dbReference>
<evidence type="ECO:0000313" key="6">
    <source>
        <dbReference type="EMBL" id="KUR71908.1"/>
    </source>
</evidence>
<feature type="signal peptide" evidence="4">
    <location>
        <begin position="1"/>
        <end position="22"/>
    </location>
</feature>
<dbReference type="SUPFAM" id="SSF50891">
    <property type="entry name" value="Cyclophilin-like"/>
    <property type="match status" value="1"/>
</dbReference>
<dbReference type="Pfam" id="PF00160">
    <property type="entry name" value="Pro_isomerase"/>
    <property type="match status" value="1"/>
</dbReference>